<name>Q1N609_9GAMM</name>
<sequence>MLSLFDQVSWLHVLGGGIAIGLSSSVLFAMNGRIAGICGMAFSLMATNMRNNLWRITFLVAMIAGTQLFHLVSQRPFPDAPDSSLPLLIIGGLLVGIGTSMANGCTSGHGIAGIARFSKRSIVATLAFMGAAIACYFIAQHLLGWEV</sequence>
<keyword evidence="6 9" id="KW-1133">Transmembrane helix</keyword>
<evidence type="ECO:0000313" key="11">
    <source>
        <dbReference type="Proteomes" id="UP000004263"/>
    </source>
</evidence>
<keyword evidence="5 9" id="KW-0812">Transmembrane</keyword>
<feature type="transmembrane region" description="Helical" evidence="9">
    <location>
        <begin position="84"/>
        <end position="102"/>
    </location>
</feature>
<dbReference type="EMBL" id="AAQH01000001">
    <property type="protein sequence ID" value="EAT13783.1"/>
    <property type="molecule type" value="Genomic_DNA"/>
</dbReference>
<dbReference type="PANTHER" id="PTHR30574:SF1">
    <property type="entry name" value="SULPHUR TRANSPORT DOMAIN-CONTAINING PROTEIN"/>
    <property type="match status" value="1"/>
</dbReference>
<dbReference type="HOGENOM" id="CLU_122700_1_0_6"/>
<keyword evidence="2" id="KW-0813">Transport</keyword>
<gene>
    <name evidence="10" type="ORF">RED65_10334</name>
</gene>
<dbReference type="Pfam" id="PF04143">
    <property type="entry name" value="Sulf_transp"/>
    <property type="match status" value="1"/>
</dbReference>
<keyword evidence="7 9" id="KW-0472">Membrane</keyword>
<evidence type="ECO:0000256" key="3">
    <source>
        <dbReference type="ARBA" id="ARBA00022475"/>
    </source>
</evidence>
<keyword evidence="4" id="KW-0997">Cell inner membrane</keyword>
<evidence type="ECO:0000256" key="6">
    <source>
        <dbReference type="ARBA" id="ARBA00022989"/>
    </source>
</evidence>
<evidence type="ECO:0000256" key="8">
    <source>
        <dbReference type="ARBA" id="ARBA00035655"/>
    </source>
</evidence>
<dbReference type="AlphaFoldDB" id="Q1N609"/>
<dbReference type="PANTHER" id="PTHR30574">
    <property type="entry name" value="INNER MEMBRANE PROTEIN YEDE"/>
    <property type="match status" value="1"/>
</dbReference>
<keyword evidence="3" id="KW-1003">Cell membrane</keyword>
<evidence type="ECO:0000256" key="1">
    <source>
        <dbReference type="ARBA" id="ARBA00004429"/>
    </source>
</evidence>
<evidence type="ECO:0000313" key="10">
    <source>
        <dbReference type="EMBL" id="EAT13783.1"/>
    </source>
</evidence>
<dbReference type="OrthoDB" id="9814020at2"/>
<evidence type="ECO:0000256" key="4">
    <source>
        <dbReference type="ARBA" id="ARBA00022519"/>
    </source>
</evidence>
<comment type="subcellular location">
    <subcellularLocation>
        <location evidence="1">Cell inner membrane</location>
        <topology evidence="1">Multi-pass membrane protein</topology>
    </subcellularLocation>
</comment>
<feature type="transmembrane region" description="Helical" evidence="9">
    <location>
        <begin position="122"/>
        <end position="143"/>
    </location>
</feature>
<reference evidence="10 11" key="1">
    <citation type="submission" date="2006-03" db="EMBL/GenBank/DDBJ databases">
        <authorList>
            <person name="Pinhassi J."/>
            <person name="Pedros-Alio C."/>
            <person name="Ferriera S."/>
            <person name="Johnson J."/>
            <person name="Kravitz S."/>
            <person name="Halpern A."/>
            <person name="Remington K."/>
            <person name="Beeson K."/>
            <person name="Tran B."/>
            <person name="Rogers Y.-H."/>
            <person name="Friedman R."/>
            <person name="Venter J.C."/>
        </authorList>
    </citation>
    <scope>NUCLEOTIDE SEQUENCE [LARGE SCALE GENOMIC DNA]</scope>
    <source>
        <strain evidence="10 11">RED65</strain>
    </source>
</reference>
<comment type="similarity">
    <text evidence="8">Belongs to the TsuA/YedE (TC 9.B.102) family.</text>
</comment>
<accession>Q1N609</accession>
<dbReference type="Proteomes" id="UP000004263">
    <property type="component" value="Unassembled WGS sequence"/>
</dbReference>
<keyword evidence="11" id="KW-1185">Reference proteome</keyword>
<protein>
    <submittedName>
        <fullName evidence="10">Uncharacterized protein</fullName>
    </submittedName>
</protein>
<dbReference type="InterPro" id="IPR007272">
    <property type="entry name" value="Sulf_transp_TsuA/YedE"/>
</dbReference>
<feature type="transmembrane region" description="Helical" evidence="9">
    <location>
        <begin position="53"/>
        <end position="72"/>
    </location>
</feature>
<evidence type="ECO:0000256" key="7">
    <source>
        <dbReference type="ARBA" id="ARBA00023136"/>
    </source>
</evidence>
<organism evidence="10 11">
    <name type="scientific">Bermanella marisrubri</name>
    <dbReference type="NCBI Taxonomy" id="207949"/>
    <lineage>
        <taxon>Bacteria</taxon>
        <taxon>Pseudomonadati</taxon>
        <taxon>Pseudomonadota</taxon>
        <taxon>Gammaproteobacteria</taxon>
        <taxon>Oceanospirillales</taxon>
        <taxon>Oceanospirillaceae</taxon>
        <taxon>Bermanella</taxon>
    </lineage>
</organism>
<dbReference type="STRING" id="207949.RED65_10334"/>
<evidence type="ECO:0000256" key="9">
    <source>
        <dbReference type="SAM" id="Phobius"/>
    </source>
</evidence>
<dbReference type="GO" id="GO:0005886">
    <property type="term" value="C:plasma membrane"/>
    <property type="evidence" value="ECO:0007669"/>
    <property type="project" value="UniProtKB-SubCell"/>
</dbReference>
<feature type="transmembrane region" description="Helical" evidence="9">
    <location>
        <begin position="12"/>
        <end position="32"/>
    </location>
</feature>
<evidence type="ECO:0000256" key="2">
    <source>
        <dbReference type="ARBA" id="ARBA00022448"/>
    </source>
</evidence>
<dbReference type="RefSeq" id="WP_007017204.1">
    <property type="nucleotide sequence ID" value="NZ_CH724113.1"/>
</dbReference>
<comment type="caution">
    <text evidence="10">The sequence shown here is derived from an EMBL/GenBank/DDBJ whole genome shotgun (WGS) entry which is preliminary data.</text>
</comment>
<proteinExistence type="inferred from homology"/>
<evidence type="ECO:0000256" key="5">
    <source>
        <dbReference type="ARBA" id="ARBA00022692"/>
    </source>
</evidence>